<feature type="transmembrane region" description="Helical" evidence="1">
    <location>
        <begin position="47"/>
        <end position="68"/>
    </location>
</feature>
<dbReference type="InterPro" id="IPR049941">
    <property type="entry name" value="LPLAT_7/PORCN-like"/>
</dbReference>
<dbReference type="PANTHER" id="PTHR13906">
    <property type="entry name" value="PORCUPINE"/>
    <property type="match status" value="1"/>
</dbReference>
<dbReference type="AlphaFoldDB" id="A0A5N4AQ03"/>
<accession>A0A5N4AQ03</accession>
<protein>
    <submittedName>
        <fullName evidence="2">Uncharacterized protein</fullName>
    </submittedName>
</protein>
<proteinExistence type="predicted"/>
<evidence type="ECO:0000256" key="1">
    <source>
        <dbReference type="SAM" id="Phobius"/>
    </source>
</evidence>
<organism evidence="2 3">
    <name type="scientific">Photinus pyralis</name>
    <name type="common">Common eastern firefly</name>
    <name type="synonym">Lampyris pyralis</name>
    <dbReference type="NCBI Taxonomy" id="7054"/>
    <lineage>
        <taxon>Eukaryota</taxon>
        <taxon>Metazoa</taxon>
        <taxon>Ecdysozoa</taxon>
        <taxon>Arthropoda</taxon>
        <taxon>Hexapoda</taxon>
        <taxon>Insecta</taxon>
        <taxon>Pterygota</taxon>
        <taxon>Neoptera</taxon>
        <taxon>Endopterygota</taxon>
        <taxon>Coleoptera</taxon>
        <taxon>Polyphaga</taxon>
        <taxon>Elateriformia</taxon>
        <taxon>Elateroidea</taxon>
        <taxon>Lampyridae</taxon>
        <taxon>Lampyrinae</taxon>
        <taxon>Photinus</taxon>
    </lineage>
</organism>
<feature type="transmembrane region" description="Helical" evidence="1">
    <location>
        <begin position="21"/>
        <end position="41"/>
    </location>
</feature>
<dbReference type="GO" id="GO:0030258">
    <property type="term" value="P:lipid modification"/>
    <property type="evidence" value="ECO:0007669"/>
    <property type="project" value="TreeGrafter"/>
</dbReference>
<name>A0A5N4AQ03_PHOPY</name>
<sequence>MRRSLRHYFLYSTESKFIYDVITFLVTRLAMAYITFTFVVLEFWPSIRLYLHMYLCLHILALLALTLVPRLTSKTVPGISNSIANGSVAHALKHASPLTNSVSNHHD</sequence>
<dbReference type="Proteomes" id="UP000327044">
    <property type="component" value="Unassembled WGS sequence"/>
</dbReference>
<dbReference type="InParanoid" id="A0A5N4AQ03"/>
<comment type="caution">
    <text evidence="2">The sequence shown here is derived from an EMBL/GenBank/DDBJ whole genome shotgun (WGS) entry which is preliminary data.</text>
</comment>
<keyword evidence="1" id="KW-0472">Membrane</keyword>
<dbReference type="GO" id="GO:0016746">
    <property type="term" value="F:acyltransferase activity"/>
    <property type="evidence" value="ECO:0007669"/>
    <property type="project" value="TreeGrafter"/>
</dbReference>
<evidence type="ECO:0000313" key="2">
    <source>
        <dbReference type="EMBL" id="KAB0799404.1"/>
    </source>
</evidence>
<reference evidence="2 3" key="1">
    <citation type="journal article" date="2018" name="Elife">
        <title>Firefly genomes illuminate parallel origins of bioluminescence in beetles.</title>
        <authorList>
            <person name="Fallon T.R."/>
            <person name="Lower S.E."/>
            <person name="Chang C.H."/>
            <person name="Bessho-Uehara M."/>
            <person name="Martin G.J."/>
            <person name="Bewick A.J."/>
            <person name="Behringer M."/>
            <person name="Debat H.J."/>
            <person name="Wong I."/>
            <person name="Day J.C."/>
            <person name="Suvorov A."/>
            <person name="Silva C.J."/>
            <person name="Stanger-Hall K.F."/>
            <person name="Hall D.W."/>
            <person name="Schmitz R.J."/>
            <person name="Nelson D.R."/>
            <person name="Lewis S.M."/>
            <person name="Shigenobu S."/>
            <person name="Bybee S.M."/>
            <person name="Larracuente A.M."/>
            <person name="Oba Y."/>
            <person name="Weng J.K."/>
        </authorList>
    </citation>
    <scope>NUCLEOTIDE SEQUENCE [LARGE SCALE GENOMIC DNA]</scope>
    <source>
        <strain evidence="2">1611_PpyrPB1</strain>
        <tissue evidence="2">Whole body</tissue>
    </source>
</reference>
<keyword evidence="1" id="KW-1133">Transmembrane helix</keyword>
<gene>
    <name evidence="2" type="ORF">PPYR_07284</name>
</gene>
<dbReference type="GO" id="GO:0016020">
    <property type="term" value="C:membrane"/>
    <property type="evidence" value="ECO:0007669"/>
    <property type="project" value="TreeGrafter"/>
</dbReference>
<dbReference type="EMBL" id="VVIM01000005">
    <property type="protein sequence ID" value="KAB0799404.1"/>
    <property type="molecule type" value="Genomic_DNA"/>
</dbReference>
<keyword evidence="3" id="KW-1185">Reference proteome</keyword>
<dbReference type="PANTHER" id="PTHR13906:SF4">
    <property type="entry name" value="LYSOPHOSPHOLIPID ACYLTRANSFERASE 6"/>
    <property type="match status" value="1"/>
</dbReference>
<evidence type="ECO:0000313" key="3">
    <source>
        <dbReference type="Proteomes" id="UP000327044"/>
    </source>
</evidence>
<keyword evidence="1" id="KW-0812">Transmembrane</keyword>